<dbReference type="GO" id="GO:0003774">
    <property type="term" value="F:cytoskeletal motor activity"/>
    <property type="evidence" value="ECO:0007669"/>
    <property type="project" value="UniProtKB-UniRule"/>
</dbReference>
<dbReference type="Gene3D" id="1.20.5.1160">
    <property type="entry name" value="Vasodilator-stimulated phosphoprotein"/>
    <property type="match status" value="1"/>
</dbReference>
<dbReference type="PANTHER" id="PTHR45615">
    <property type="entry name" value="MYOSIN HEAVY CHAIN, NON-MUSCLE"/>
    <property type="match status" value="1"/>
</dbReference>
<evidence type="ECO:0000256" key="11">
    <source>
        <dbReference type="ARBA" id="ARBA00023175"/>
    </source>
</evidence>
<feature type="compositionally biased region" description="Acidic residues" evidence="18">
    <location>
        <begin position="1899"/>
        <end position="1923"/>
    </location>
</feature>
<dbReference type="Gene3D" id="4.10.270.10">
    <property type="entry name" value="Myosin, subunit A"/>
    <property type="match status" value="1"/>
</dbReference>
<comment type="function">
    <text evidence="14">May link Golgi membranes to the cytoskeleton and participate in the tensile force required for vesicle budding from the Golgi. Thereby, may play a role in Golgi membrane trafficking and could indirectly give its flattened shape to the Golgi apparatus. Alternatively, in concert with LURAP1 and CDC42BPA/CDC42BPB, has been involved in modulating lamellar actomyosin retrograde flow that is crucial to cell protrusion and migration. May be involved in the maintenance of the stromal cell architectures required for cell to cell contact. Regulates trafficking, expression, and activation of innate immune receptors on macrophages. Plays a role to suppress inflammatory responsiveness of macrophages via a mechanism that modulates CD14 trafficking. Acts as a receptor of surfactant-associated protein A (SFTPA1/SP-A) and plays an important role in internalization and clearance of SFTPA1-opsonized S.aureus by alveolar macrophages. Strongly enhances natural killer cell cytotoxicity.</text>
</comment>
<dbReference type="InterPro" id="IPR001478">
    <property type="entry name" value="PDZ"/>
</dbReference>
<evidence type="ECO:0000256" key="1">
    <source>
        <dbReference type="ARBA" id="ARBA00004267"/>
    </source>
</evidence>
<evidence type="ECO:0000256" key="18">
    <source>
        <dbReference type="SAM" id="MobiDB-lite"/>
    </source>
</evidence>
<evidence type="ECO:0000256" key="3">
    <source>
        <dbReference type="ARBA" id="ARBA00008314"/>
    </source>
</evidence>
<feature type="domain" description="PDZ" evidence="19">
    <location>
        <begin position="220"/>
        <end position="311"/>
    </location>
</feature>
<dbReference type="GO" id="GO:0031032">
    <property type="term" value="P:actomyosin structure organization"/>
    <property type="evidence" value="ECO:0007669"/>
    <property type="project" value="TreeGrafter"/>
</dbReference>
<keyword evidence="16" id="KW-0009">Actin-binding</keyword>
<keyword evidence="10 16" id="KW-0518">Myosin</keyword>
<dbReference type="PRINTS" id="PR00193">
    <property type="entry name" value="MYOSINHEAVY"/>
</dbReference>
<evidence type="ECO:0000256" key="2">
    <source>
        <dbReference type="ARBA" id="ARBA00004601"/>
    </source>
</evidence>
<dbReference type="FunFam" id="1.20.5.1160:FF:000006">
    <property type="entry name" value="Myosin-XVIIIa isoform a"/>
    <property type="match status" value="1"/>
</dbReference>
<dbReference type="GO" id="GO:0005815">
    <property type="term" value="C:microtubule organizing center"/>
    <property type="evidence" value="ECO:0007669"/>
    <property type="project" value="UniProtKB-SubCell"/>
</dbReference>
<dbReference type="PROSITE" id="PS50096">
    <property type="entry name" value="IQ"/>
    <property type="match status" value="1"/>
</dbReference>
<dbReference type="SMART" id="SM00228">
    <property type="entry name" value="PDZ"/>
    <property type="match status" value="1"/>
</dbReference>
<reference evidence="22 23" key="1">
    <citation type="journal article" date="2020" name="Nature">
        <title>Six reference-quality genomes reveal evolution of bat adaptations.</title>
        <authorList>
            <person name="Jebb D."/>
            <person name="Huang Z."/>
            <person name="Pippel M."/>
            <person name="Hughes G.M."/>
            <person name="Lavrichenko K."/>
            <person name="Devanna P."/>
            <person name="Winkler S."/>
            <person name="Jermiin L.S."/>
            <person name="Skirmuntt E.C."/>
            <person name="Katzourakis A."/>
            <person name="Burkitt-Gray L."/>
            <person name="Ray D.A."/>
            <person name="Sullivan K.A.M."/>
            <person name="Roscito J.G."/>
            <person name="Kirilenko B.M."/>
            <person name="Davalos L.M."/>
            <person name="Corthals A.P."/>
            <person name="Power M.L."/>
            <person name="Jones G."/>
            <person name="Ransome R.D."/>
            <person name="Dechmann D.K.N."/>
            <person name="Locatelli A.G."/>
            <person name="Puechmaille S.J."/>
            <person name="Fedrigo O."/>
            <person name="Jarvis E.D."/>
            <person name="Hiller M."/>
            <person name="Vernes S.C."/>
            <person name="Myers E.W."/>
            <person name="Teeling E.C."/>
        </authorList>
    </citation>
    <scope>NUCLEOTIDE SEQUENCE [LARGE SCALE GENOMIC DNA]</scope>
    <source>
        <strain evidence="22">MRhiFer1</strain>
        <tissue evidence="22">Lung</tissue>
    </source>
</reference>
<organism evidence="22 23">
    <name type="scientific">Rhinolophus ferrumequinum</name>
    <name type="common">Greater horseshoe bat</name>
    <dbReference type="NCBI Taxonomy" id="59479"/>
    <lineage>
        <taxon>Eukaryota</taxon>
        <taxon>Metazoa</taxon>
        <taxon>Chordata</taxon>
        <taxon>Craniata</taxon>
        <taxon>Vertebrata</taxon>
        <taxon>Euteleostomi</taxon>
        <taxon>Mammalia</taxon>
        <taxon>Eutheria</taxon>
        <taxon>Laurasiatheria</taxon>
        <taxon>Chiroptera</taxon>
        <taxon>Yinpterochiroptera</taxon>
        <taxon>Rhinolophoidea</taxon>
        <taxon>Rhinolophidae</taxon>
        <taxon>Rhinolophinae</taxon>
        <taxon>Rhinolophus</taxon>
    </lineage>
</organism>
<evidence type="ECO:0000256" key="4">
    <source>
        <dbReference type="ARBA" id="ARBA00022490"/>
    </source>
</evidence>
<dbReference type="CDD" id="cd01386">
    <property type="entry name" value="MYSc_Myo18"/>
    <property type="match status" value="1"/>
</dbReference>
<dbReference type="InterPro" id="IPR036961">
    <property type="entry name" value="Kinesin_motor_dom_sf"/>
</dbReference>
<keyword evidence="6 16" id="KW-0547">Nucleotide-binding</keyword>
<feature type="coiled-coil region" evidence="17">
    <location>
        <begin position="1248"/>
        <end position="1352"/>
    </location>
</feature>
<evidence type="ECO:0000313" key="23">
    <source>
        <dbReference type="Proteomes" id="UP000585614"/>
    </source>
</evidence>
<feature type="compositionally biased region" description="Polar residues" evidence="18">
    <location>
        <begin position="1950"/>
        <end position="1959"/>
    </location>
</feature>
<dbReference type="PROSITE" id="PS50106">
    <property type="entry name" value="PDZ"/>
    <property type="match status" value="1"/>
</dbReference>
<dbReference type="Pfam" id="PF00595">
    <property type="entry name" value="PDZ"/>
    <property type="match status" value="1"/>
</dbReference>
<comment type="subcellular location">
    <subcellularLocation>
        <location evidence="1">Cytoplasm</location>
        <location evidence="1">Cytoskeleton</location>
        <location evidence="1">Microtubule organizing center</location>
    </subcellularLocation>
    <subcellularLocation>
        <location evidence="2">Golgi apparatus</location>
        <location evidence="2">trans-Golgi network</location>
    </subcellularLocation>
    <subcellularLocation>
        <location evidence="13">Golgi outpost</location>
    </subcellularLocation>
</comment>
<dbReference type="EMBL" id="JACAGC010000020">
    <property type="protein sequence ID" value="KAF6299185.1"/>
    <property type="molecule type" value="Genomic_DNA"/>
</dbReference>
<dbReference type="Gene3D" id="1.10.10.820">
    <property type="match status" value="1"/>
</dbReference>
<keyword evidence="7 16" id="KW-0067">ATP-binding</keyword>
<feature type="compositionally biased region" description="Basic and acidic residues" evidence="18">
    <location>
        <begin position="1992"/>
        <end position="2001"/>
    </location>
</feature>
<evidence type="ECO:0000256" key="15">
    <source>
        <dbReference type="ARBA" id="ARBA00073449"/>
    </source>
</evidence>
<dbReference type="Gene3D" id="2.30.42.10">
    <property type="match status" value="1"/>
</dbReference>
<dbReference type="PANTHER" id="PTHR45615:SF13">
    <property type="entry name" value="UNCONVENTIONAL MYOSIN-XVIIIA"/>
    <property type="match status" value="1"/>
</dbReference>
<protein>
    <recommendedName>
        <fullName evidence="15">Unconventional myosin-XVIIIa</fullName>
    </recommendedName>
</protein>
<dbReference type="Gene3D" id="1.20.58.530">
    <property type="match status" value="1"/>
</dbReference>
<feature type="compositionally biased region" description="Basic and acidic residues" evidence="18">
    <location>
        <begin position="1"/>
        <end position="17"/>
    </location>
</feature>
<sequence>MFNLMKKDKDKDGGRKEKKEKKEKKERMSAAELRSLEEMSLRRGFFNLNRSSKRESKTRLEISNPIPIKVASGSDLHLTDIDSDSNRGSVILDSGQLSTASSSDDLKGEEGSFRGSVLQRAAKFGSLAKQNSQMIVKRFSFSQRSRDESASETSTPSEHSAAPSPQVEVRTLEGQLVQHPGPGLPRPGPRSRIPELVTKRFPADLRLPPVVPAPPPALRELELQRRPTGDFGFSLRRTTMLDRSPEGQVYRKVVHFAEPGAGTKDLGLGLVPGDRLVEINGHNVESKSRDEIVEMIRQSEDSVRLKVQSIPELSELSRSWLRSGEGPRREPADVKTEEQIAAEEAWHETEKVWLVHKDGFSLASQLKSQELSLPEGKVRVKLDHDGTILDVDEDDIEKANAPSCDRLEDLASLVYLSESSVLHTLRQRYGASLPHTYAGPSLLIISPRGAPAVYSEKVMHMFKGCRREDMAPHIYAVAQTAYRAMLMSRQDQSIVLLGSSGSGKTTSCQHLVQYLATIAGTSGNKVFSVEKWQALYTLLEAFGNSPTIMNSSATRFSQILSLDFDQAGQVASASIQTMLLEKLRVARRPASEATFNVFYYLLACGDGTLRTELHLNHLAENNVFGIVPLAKPEEKQKATQQFSKLQTAMKVLGISPDEQKACWFILAAIYHLGAAGATKEAAEAGRKQFARHEWAQKAAYLLGCSLEELSSAIFKHQHKGGTLQRSTSFRQGPEESLGDGTGLKLSALECLEGMASGLYSELFTLLVSLMNRALKSSQHSLCSMMIVDTPGFQNPEQAGAARGASFEELCHNYAQDRLQRLFHERTFVQELERYKEENIELAFDDLEPATDDSVAAVDQASHQTLVRSLARTDEARGLLWLLEEEALVPEATEESLLERLFSYYGPQEGDKKGQSPLLRSSKPRHFLLGHSHATNWVEYNVAGWLNYTKQNPATQNAPRLLQDSQKKIISNLFVGRAGSATVLSGSIAGLEGGSQLALRRATSMRKTFTTGMAAVKKKSLCIQIKLQVDALIDTIKKSKLHFVHCFLPVAEGWAGESRSASCRRVSSSSELDLPSGDHCEAGLLQLDVPLLRAQLRGSRLLDAMRMYRQGYPDHMVFSEFRRRFDVLAPHLTKKHGRNYIVVDEKRAVEELLESLDLEKSSCCMGLSRVFFRAGTLARLEEQRDEQSSRNLTLFQAACRGYLARQHFKKKKIQDLAIRCVQKNIKKNKGVKDWPWWKLFTTVRPLIEVQLSEEQIRNKDEEIQQLRSKLEKVEKERNELRLNSDRLESRISELTSELTDERNTGESASQLLDAETAERLRAEKEMKELQTQYDALKKQMEVMEVEVMEARLIRAAEINGEVDDDDAGGEWRLKYERAVREVDFTKKRLQQEFEDRLEVEQQNKRQLERRLGDLQADSEESQRALQQLKKKCQRLTAELQDTKLHLEGQQVRNHELEKKQRRFDSELSQAHEEAQREKLQREKLQREKDMLLAEAFSLKQQLEEKDMDIAGFTQKVVSLEAELQDISSQESKDEASLAKVKKQLRDLEAKVKDQEEELDEQAGTIQMLEQLKQMEVQLEEEYEDKQKVLREKRELEGKLTTLSDQVNQRDFESEKRLRKDLKRTKALLADSQIMLDHLKNNAPSKREIAQLKNQLEESEFTCAAAVKARKAMEVEIEDLHLQIDDIAKTKTALEEQLSRLQREKNEIQNRLEEDQEDMNELMKKHKAAVAQASRDMAQMNDLQAQLEEANKEKQELQEKLQALQSQVEFLEQSMVDKSLVSRQEAKIRELETRLEFERTQVKRLESLASRLKENMEKLTEERDQRTAAENREKEQNKRLQRQLRDTKEEMGELARKEAEASRKKHELEMDLESLEAANQSLQADLKLAFKRIGDLQAAIEDEMESDENEDLINSEGDSDVDSELEDRVDGVKSWLSKNKGPSKAASDDGSLKSSSPTSYWKSLAPDRSDEEHDPLDSTSRPQHSHNYLSDSDAEAKPAETNA</sequence>
<dbReference type="CDD" id="cd06747">
    <property type="entry name" value="PDZ_MYO18-like"/>
    <property type="match status" value="1"/>
</dbReference>
<dbReference type="InterPro" id="IPR027417">
    <property type="entry name" value="P-loop_NTPase"/>
</dbReference>
<evidence type="ECO:0000256" key="8">
    <source>
        <dbReference type="ARBA" id="ARBA00023034"/>
    </source>
</evidence>
<dbReference type="InterPro" id="IPR004009">
    <property type="entry name" value="SH3_Myosin"/>
</dbReference>
<feature type="region of interest" description="Disordered" evidence="18">
    <location>
        <begin position="1"/>
        <end position="35"/>
    </location>
</feature>
<dbReference type="SUPFAM" id="SSF90257">
    <property type="entry name" value="Myosin rod fragments"/>
    <property type="match status" value="1"/>
</dbReference>
<dbReference type="Pfam" id="PF00063">
    <property type="entry name" value="Myosin_head"/>
    <property type="match status" value="2"/>
</dbReference>
<evidence type="ECO:0000256" key="9">
    <source>
        <dbReference type="ARBA" id="ARBA00023054"/>
    </source>
</evidence>
<dbReference type="InterPro" id="IPR000048">
    <property type="entry name" value="IQ_motif_EF-hand-BS"/>
</dbReference>
<evidence type="ECO:0000256" key="5">
    <source>
        <dbReference type="ARBA" id="ARBA00022553"/>
    </source>
</evidence>
<evidence type="ECO:0000256" key="13">
    <source>
        <dbReference type="ARBA" id="ARBA00024182"/>
    </source>
</evidence>
<dbReference type="Pfam" id="PF24556">
    <property type="entry name" value="SH3_Myosin-XVIIIa"/>
    <property type="match status" value="1"/>
</dbReference>
<dbReference type="Proteomes" id="UP000585614">
    <property type="component" value="Unassembled WGS sequence"/>
</dbReference>
<evidence type="ECO:0000256" key="17">
    <source>
        <dbReference type="SAM" id="Coils"/>
    </source>
</evidence>
<dbReference type="SUPFAM" id="SSF50156">
    <property type="entry name" value="PDZ domain-like"/>
    <property type="match status" value="1"/>
</dbReference>
<dbReference type="FunFam" id="1.20.58.530:FF:000011">
    <property type="entry name" value="unconventional myosin-XVIIIa isoform X2"/>
    <property type="match status" value="1"/>
</dbReference>
<dbReference type="FunFam" id="1.20.120.720:FF:000007">
    <property type="entry name" value="unconventional myosin-XVIIIa isoform X2"/>
    <property type="match status" value="1"/>
</dbReference>
<comment type="caution">
    <text evidence="16">Lacks conserved residue(s) required for the propagation of feature annotation.</text>
</comment>
<evidence type="ECO:0000313" key="22">
    <source>
        <dbReference type="EMBL" id="KAF6299185.1"/>
    </source>
</evidence>
<evidence type="ECO:0000256" key="7">
    <source>
        <dbReference type="ARBA" id="ARBA00022840"/>
    </source>
</evidence>
<evidence type="ECO:0000256" key="10">
    <source>
        <dbReference type="ARBA" id="ARBA00023123"/>
    </source>
</evidence>
<dbReference type="PROSITE" id="PS51844">
    <property type="entry name" value="SH3_LIKE"/>
    <property type="match status" value="1"/>
</dbReference>
<evidence type="ECO:0000259" key="21">
    <source>
        <dbReference type="PROSITE" id="PS51844"/>
    </source>
</evidence>
<dbReference type="GO" id="GO:0043030">
    <property type="term" value="P:regulation of macrophage activation"/>
    <property type="evidence" value="ECO:0007669"/>
    <property type="project" value="UniProtKB-ARBA"/>
</dbReference>
<dbReference type="InterPro" id="IPR001609">
    <property type="entry name" value="Myosin_head_motor_dom-like"/>
</dbReference>
<evidence type="ECO:0000259" key="19">
    <source>
        <dbReference type="PROSITE" id="PS50106"/>
    </source>
</evidence>
<dbReference type="FunFam" id="1.10.10.820:FF:000004">
    <property type="entry name" value="unconventional myosin-XVIIIa isoform X1"/>
    <property type="match status" value="1"/>
</dbReference>
<keyword evidence="5" id="KW-0597">Phosphoprotein</keyword>
<keyword evidence="4" id="KW-0963">Cytoplasm</keyword>
<dbReference type="FunFam" id="3.40.850.10:FF:000020">
    <property type="entry name" value="unconventional myosin-XVIIIa isoform X1"/>
    <property type="match status" value="1"/>
</dbReference>
<gene>
    <name evidence="22" type="ORF">mRhiFer1_011493</name>
</gene>
<evidence type="ECO:0000256" key="12">
    <source>
        <dbReference type="ARBA" id="ARBA00023212"/>
    </source>
</evidence>
<dbReference type="InterPro" id="IPR057772">
    <property type="entry name" value="SH3_Myo18a"/>
</dbReference>
<feature type="compositionally biased region" description="Basic and acidic residues" evidence="18">
    <location>
        <begin position="23"/>
        <end position="35"/>
    </location>
</feature>
<feature type="region of interest" description="Disordered" evidence="18">
    <location>
        <begin position="1449"/>
        <end position="1479"/>
    </location>
</feature>
<dbReference type="GO" id="GO:0016460">
    <property type="term" value="C:myosin II complex"/>
    <property type="evidence" value="ECO:0007669"/>
    <property type="project" value="TreeGrafter"/>
</dbReference>
<keyword evidence="12" id="KW-0206">Cytoskeleton</keyword>
<dbReference type="Gene3D" id="3.30.70.1590">
    <property type="match status" value="1"/>
</dbReference>
<dbReference type="SMART" id="SM00015">
    <property type="entry name" value="IQ"/>
    <property type="match status" value="1"/>
</dbReference>
<keyword evidence="11 16" id="KW-0505">Motor protein</keyword>
<dbReference type="Gene3D" id="1.20.120.720">
    <property type="entry name" value="Myosin VI head, motor domain, U50 subdomain"/>
    <property type="match status" value="1"/>
</dbReference>
<dbReference type="Gene3D" id="3.40.850.10">
    <property type="entry name" value="Kinesin motor domain"/>
    <property type="match status" value="1"/>
</dbReference>
<dbReference type="SMART" id="SM00242">
    <property type="entry name" value="MYSc"/>
    <property type="match status" value="1"/>
</dbReference>
<proteinExistence type="inferred from homology"/>
<name>A0A7J7TF82_RHIFE</name>
<dbReference type="PROSITE" id="PS51456">
    <property type="entry name" value="MYOSIN_MOTOR"/>
    <property type="match status" value="1"/>
</dbReference>
<dbReference type="GO" id="GO:0051015">
    <property type="term" value="F:actin filament binding"/>
    <property type="evidence" value="ECO:0007669"/>
    <property type="project" value="TreeGrafter"/>
</dbReference>
<evidence type="ECO:0000256" key="16">
    <source>
        <dbReference type="PROSITE-ProRule" id="PRU00782"/>
    </source>
</evidence>
<feature type="region of interest" description="Disordered" evidence="18">
    <location>
        <begin position="140"/>
        <end position="167"/>
    </location>
</feature>
<dbReference type="GO" id="GO:0005524">
    <property type="term" value="F:ATP binding"/>
    <property type="evidence" value="ECO:0007669"/>
    <property type="project" value="UniProtKB-UniRule"/>
</dbReference>
<dbReference type="GO" id="GO:0005794">
    <property type="term" value="C:Golgi apparatus"/>
    <property type="evidence" value="ECO:0007669"/>
    <property type="project" value="UniProtKB-SubCell"/>
</dbReference>
<dbReference type="InterPro" id="IPR036034">
    <property type="entry name" value="PDZ_sf"/>
</dbReference>
<keyword evidence="8" id="KW-0333">Golgi apparatus</keyword>
<feature type="region of interest" description="Disordered" evidence="18">
    <location>
        <begin position="1814"/>
        <end position="1865"/>
    </location>
</feature>
<dbReference type="GO" id="GO:0032982">
    <property type="term" value="C:myosin filament"/>
    <property type="evidence" value="ECO:0007669"/>
    <property type="project" value="TreeGrafter"/>
</dbReference>
<dbReference type="InterPro" id="IPR036064">
    <property type="entry name" value="MYSc_Myo18"/>
</dbReference>
<evidence type="ECO:0000259" key="20">
    <source>
        <dbReference type="PROSITE" id="PS51456"/>
    </source>
</evidence>
<keyword evidence="9 17" id="KW-0175">Coiled coil</keyword>
<feature type="region of interest" description="Disordered" evidence="18">
    <location>
        <begin position="1899"/>
        <end position="2001"/>
    </location>
</feature>
<comment type="caution">
    <text evidence="22">The sequence shown here is derived from an EMBL/GenBank/DDBJ whole genome shotgun (WGS) entry which is preliminary data.</text>
</comment>
<dbReference type="FunFam" id="2.30.42.10:FF:000059">
    <property type="entry name" value="unconventional myosin-XVIIIa isoform X1"/>
    <property type="match status" value="1"/>
</dbReference>
<dbReference type="SUPFAM" id="SSF52540">
    <property type="entry name" value="P-loop containing nucleoside triphosphate hydrolases"/>
    <property type="match status" value="1"/>
</dbReference>
<dbReference type="FunFam" id="4.10.270.10:FF:000002">
    <property type="entry name" value="unconventional myosin-XVIIIa isoform X1"/>
    <property type="match status" value="1"/>
</dbReference>
<feature type="domain" description="Myosin motor" evidence="20">
    <location>
        <begin position="405"/>
        <end position="1184"/>
    </location>
</feature>
<comment type="similarity">
    <text evidence="3 16">Belongs to the TRAFAC class myosin-kinesin ATPase superfamily. Myosin family.</text>
</comment>
<dbReference type="GO" id="GO:1903028">
    <property type="term" value="P:positive regulation of opsonization"/>
    <property type="evidence" value="ECO:0007669"/>
    <property type="project" value="UniProtKB-ARBA"/>
</dbReference>
<accession>A0A7J7TF82</accession>
<feature type="compositionally biased region" description="Polar residues" evidence="18">
    <location>
        <begin position="1975"/>
        <end position="1988"/>
    </location>
</feature>
<evidence type="ECO:0000256" key="6">
    <source>
        <dbReference type="ARBA" id="ARBA00022741"/>
    </source>
</evidence>
<feature type="binding site" evidence="16">
    <location>
        <begin position="498"/>
        <end position="505"/>
    </location>
    <ligand>
        <name>ATP</name>
        <dbReference type="ChEBI" id="CHEBI:30616"/>
    </ligand>
</feature>
<dbReference type="FunFam" id="3.30.70.1590:FF:000004">
    <property type="entry name" value="unconventional myosin-XVIIIa isoform X1"/>
    <property type="match status" value="1"/>
</dbReference>
<evidence type="ECO:0000256" key="14">
    <source>
        <dbReference type="ARBA" id="ARBA00058021"/>
    </source>
</evidence>
<feature type="domain" description="Myosin N-terminal SH3-like" evidence="21">
    <location>
        <begin position="349"/>
        <end position="401"/>
    </location>
</feature>